<dbReference type="InterPro" id="IPR001537">
    <property type="entry name" value="SpoU_MeTrfase"/>
</dbReference>
<evidence type="ECO:0000256" key="3">
    <source>
        <dbReference type="SAM" id="MobiDB-lite"/>
    </source>
</evidence>
<evidence type="ECO:0000256" key="2">
    <source>
        <dbReference type="ARBA" id="ARBA00022679"/>
    </source>
</evidence>
<sequence length="210" mass="22531">MSARAGRHPRPAQISGARSPDVRAPDVRAPDAEAAPAAARPAIRVRSPRELRRHRRSRAHSCWDHLIAAPLWPLHGANLGTLLRTCDAVGACLAVPRFRWVPEALARGNTLRRPSCVHWVGDPLGWLARQRDAGTRVVGVELADEAVRLADLPPARGRTVAVLGHEQYGIPDEALDLLDLAVEIPMVGTGASLNVAVAGSLVLYKLAGLL</sequence>
<organism evidence="5 6">
    <name type="scientific">Actinomadura keratinilytica</name>
    <dbReference type="NCBI Taxonomy" id="547461"/>
    <lineage>
        <taxon>Bacteria</taxon>
        <taxon>Bacillati</taxon>
        <taxon>Actinomycetota</taxon>
        <taxon>Actinomycetes</taxon>
        <taxon>Streptosporangiales</taxon>
        <taxon>Thermomonosporaceae</taxon>
        <taxon>Actinomadura</taxon>
    </lineage>
</organism>
<evidence type="ECO:0000256" key="1">
    <source>
        <dbReference type="ARBA" id="ARBA00022603"/>
    </source>
</evidence>
<dbReference type="InterPro" id="IPR029026">
    <property type="entry name" value="tRNA_m1G_MTases_N"/>
</dbReference>
<proteinExistence type="predicted"/>
<evidence type="ECO:0000313" key="5">
    <source>
        <dbReference type="EMBL" id="GAA4152719.1"/>
    </source>
</evidence>
<keyword evidence="1" id="KW-0489">Methyltransferase</keyword>
<dbReference type="Gene3D" id="3.40.1280.10">
    <property type="match status" value="1"/>
</dbReference>
<gene>
    <name evidence="5" type="ORF">GCM10022416_51160</name>
</gene>
<reference evidence="6" key="1">
    <citation type="journal article" date="2019" name="Int. J. Syst. Evol. Microbiol.">
        <title>The Global Catalogue of Microorganisms (GCM) 10K type strain sequencing project: providing services to taxonomists for standard genome sequencing and annotation.</title>
        <authorList>
            <consortium name="The Broad Institute Genomics Platform"/>
            <consortium name="The Broad Institute Genome Sequencing Center for Infectious Disease"/>
            <person name="Wu L."/>
            <person name="Ma J."/>
        </authorList>
    </citation>
    <scope>NUCLEOTIDE SEQUENCE [LARGE SCALE GENOMIC DNA]</scope>
    <source>
        <strain evidence="6">JCM 17316</strain>
    </source>
</reference>
<evidence type="ECO:0000313" key="6">
    <source>
        <dbReference type="Proteomes" id="UP001500266"/>
    </source>
</evidence>
<comment type="caution">
    <text evidence="5">The sequence shown here is derived from an EMBL/GenBank/DDBJ whole genome shotgun (WGS) entry which is preliminary data.</text>
</comment>
<feature type="domain" description="tRNA/rRNA methyltransferase SpoU type" evidence="4">
    <location>
        <begin position="77"/>
        <end position="204"/>
    </location>
</feature>
<evidence type="ECO:0000259" key="4">
    <source>
        <dbReference type="Pfam" id="PF00588"/>
    </source>
</evidence>
<feature type="compositionally biased region" description="Basic and acidic residues" evidence="3">
    <location>
        <begin position="20"/>
        <end position="31"/>
    </location>
</feature>
<dbReference type="SUPFAM" id="SSF75217">
    <property type="entry name" value="alpha/beta knot"/>
    <property type="match status" value="1"/>
</dbReference>
<dbReference type="Pfam" id="PF00588">
    <property type="entry name" value="SpoU_methylase"/>
    <property type="match status" value="1"/>
</dbReference>
<dbReference type="EMBL" id="BAABDO010000105">
    <property type="protein sequence ID" value="GAA4152719.1"/>
    <property type="molecule type" value="Genomic_DNA"/>
</dbReference>
<dbReference type="RefSeq" id="WP_345024162.1">
    <property type="nucleotide sequence ID" value="NZ_BAABDO010000105.1"/>
</dbReference>
<protein>
    <recommendedName>
        <fullName evidence="4">tRNA/rRNA methyltransferase SpoU type domain-containing protein</fullName>
    </recommendedName>
</protein>
<keyword evidence="6" id="KW-1185">Reference proteome</keyword>
<accession>A0ABP7ZBQ6</accession>
<dbReference type="InterPro" id="IPR029028">
    <property type="entry name" value="Alpha/beta_knot_MTases"/>
</dbReference>
<feature type="compositionally biased region" description="Low complexity" evidence="3">
    <location>
        <begin position="32"/>
        <end position="45"/>
    </location>
</feature>
<name>A0ABP7ZBQ6_9ACTN</name>
<feature type="compositionally biased region" description="Basic residues" evidence="3">
    <location>
        <begin position="1"/>
        <end position="10"/>
    </location>
</feature>
<dbReference type="PANTHER" id="PTHR43191:SF2">
    <property type="entry name" value="RRNA METHYLTRANSFERASE 3, MITOCHONDRIAL"/>
    <property type="match status" value="1"/>
</dbReference>
<feature type="region of interest" description="Disordered" evidence="3">
    <location>
        <begin position="1"/>
        <end position="51"/>
    </location>
</feature>
<dbReference type="PANTHER" id="PTHR43191">
    <property type="entry name" value="RRNA METHYLTRANSFERASE 3"/>
    <property type="match status" value="1"/>
</dbReference>
<dbReference type="Proteomes" id="UP001500266">
    <property type="component" value="Unassembled WGS sequence"/>
</dbReference>
<dbReference type="InterPro" id="IPR051259">
    <property type="entry name" value="rRNA_Methyltransferase"/>
</dbReference>
<keyword evidence="2" id="KW-0808">Transferase</keyword>